<feature type="non-terminal residue" evidence="4">
    <location>
        <position position="113"/>
    </location>
</feature>
<keyword evidence="1" id="KW-0479">Metal-binding</keyword>
<dbReference type="PROSITE" id="PS50158">
    <property type="entry name" value="ZF_CCHC"/>
    <property type="match status" value="1"/>
</dbReference>
<protein>
    <recommendedName>
        <fullName evidence="3">CCHC-type domain-containing protein</fullName>
    </recommendedName>
</protein>
<dbReference type="EMBL" id="GEFM01007174">
    <property type="protein sequence ID" value="JAP68622.1"/>
    <property type="molecule type" value="mRNA"/>
</dbReference>
<dbReference type="Pfam" id="PF00098">
    <property type="entry name" value="zf-CCHC"/>
    <property type="match status" value="1"/>
</dbReference>
<dbReference type="InterPro" id="IPR036875">
    <property type="entry name" value="Znf_CCHC_sf"/>
</dbReference>
<feature type="non-terminal residue" evidence="4">
    <location>
        <position position="1"/>
    </location>
</feature>
<dbReference type="SUPFAM" id="SSF57756">
    <property type="entry name" value="Retrovirus zinc finger-like domains"/>
    <property type="match status" value="1"/>
</dbReference>
<keyword evidence="1" id="KW-0862">Zinc</keyword>
<dbReference type="SMART" id="SM00343">
    <property type="entry name" value="ZnF_C2HC"/>
    <property type="match status" value="2"/>
</dbReference>
<sequence length="113" mass="12431">PTSRDPPPSRRAERANDEPPTCWFCGRRSHPRELCPARQASCFLCGKPGHFAVVCRSRPQPSAPFVRDQRQAAFPVRGHGAQGIGRYQRRASRGGATLGAVEPETWPDATLNP</sequence>
<evidence type="ECO:0000256" key="1">
    <source>
        <dbReference type="PROSITE-ProRule" id="PRU00047"/>
    </source>
</evidence>
<feature type="domain" description="CCHC-type" evidence="3">
    <location>
        <begin position="42"/>
        <end position="57"/>
    </location>
</feature>
<keyword evidence="1" id="KW-0863">Zinc-finger</keyword>
<reference evidence="4" key="1">
    <citation type="submission" date="2016-02" db="EMBL/GenBank/DDBJ databases">
        <title>RNAseq analyses of the midgut from blood- or serum-fed Ixodes ricinus ticks.</title>
        <authorList>
            <person name="Perner J."/>
            <person name="Provaznik J."/>
            <person name="Schrenkova J."/>
            <person name="Urbanova V."/>
            <person name="Ribeiro J.M."/>
            <person name="Kopacek P."/>
        </authorList>
    </citation>
    <scope>NUCLEOTIDE SEQUENCE</scope>
    <source>
        <tissue evidence="4">Gut</tissue>
    </source>
</reference>
<evidence type="ECO:0000256" key="2">
    <source>
        <dbReference type="SAM" id="MobiDB-lite"/>
    </source>
</evidence>
<feature type="region of interest" description="Disordered" evidence="2">
    <location>
        <begin position="74"/>
        <end position="113"/>
    </location>
</feature>
<dbReference type="GO" id="GO:0008270">
    <property type="term" value="F:zinc ion binding"/>
    <property type="evidence" value="ECO:0007669"/>
    <property type="project" value="UniProtKB-KW"/>
</dbReference>
<evidence type="ECO:0000313" key="4">
    <source>
        <dbReference type="EMBL" id="JAP68622.1"/>
    </source>
</evidence>
<accession>A0A131XQI3</accession>
<name>A0A131XQI3_IXORI</name>
<proteinExistence type="evidence at transcript level"/>
<dbReference type="GO" id="GO:0003676">
    <property type="term" value="F:nucleic acid binding"/>
    <property type="evidence" value="ECO:0007669"/>
    <property type="project" value="InterPro"/>
</dbReference>
<dbReference type="InterPro" id="IPR001878">
    <property type="entry name" value="Znf_CCHC"/>
</dbReference>
<dbReference type="Gene3D" id="4.10.60.10">
    <property type="entry name" value="Zinc finger, CCHC-type"/>
    <property type="match status" value="1"/>
</dbReference>
<organism evidence="4">
    <name type="scientific">Ixodes ricinus</name>
    <name type="common">Common tick</name>
    <name type="synonym">Acarus ricinus</name>
    <dbReference type="NCBI Taxonomy" id="34613"/>
    <lineage>
        <taxon>Eukaryota</taxon>
        <taxon>Metazoa</taxon>
        <taxon>Ecdysozoa</taxon>
        <taxon>Arthropoda</taxon>
        <taxon>Chelicerata</taxon>
        <taxon>Arachnida</taxon>
        <taxon>Acari</taxon>
        <taxon>Parasitiformes</taxon>
        <taxon>Ixodida</taxon>
        <taxon>Ixodoidea</taxon>
        <taxon>Ixodidae</taxon>
        <taxon>Ixodinae</taxon>
        <taxon>Ixodes</taxon>
    </lineage>
</organism>
<dbReference type="AlphaFoldDB" id="A0A131XQI3"/>
<evidence type="ECO:0000259" key="3">
    <source>
        <dbReference type="PROSITE" id="PS50158"/>
    </source>
</evidence>